<organism evidence="1 2">
    <name type="scientific">Asparagus officinalis</name>
    <name type="common">Garden asparagus</name>
    <dbReference type="NCBI Taxonomy" id="4686"/>
    <lineage>
        <taxon>Eukaryota</taxon>
        <taxon>Viridiplantae</taxon>
        <taxon>Streptophyta</taxon>
        <taxon>Embryophyta</taxon>
        <taxon>Tracheophyta</taxon>
        <taxon>Spermatophyta</taxon>
        <taxon>Magnoliopsida</taxon>
        <taxon>Liliopsida</taxon>
        <taxon>Asparagales</taxon>
        <taxon>Asparagaceae</taxon>
        <taxon>Asparagoideae</taxon>
        <taxon>Asparagus</taxon>
    </lineage>
</organism>
<gene>
    <name evidence="1" type="ORF">A4U43_C04F1530</name>
</gene>
<dbReference type="EMBL" id="CM007384">
    <property type="protein sequence ID" value="ONK70787.1"/>
    <property type="molecule type" value="Genomic_DNA"/>
</dbReference>
<proteinExistence type="predicted"/>
<evidence type="ECO:0000313" key="1">
    <source>
        <dbReference type="EMBL" id="ONK70787.1"/>
    </source>
</evidence>
<dbReference type="Proteomes" id="UP000243459">
    <property type="component" value="Chromosome 4"/>
</dbReference>
<accession>A0A5P1F058</accession>
<protein>
    <submittedName>
        <fullName evidence="1">Uncharacterized protein</fullName>
    </submittedName>
</protein>
<dbReference type="AlphaFoldDB" id="A0A5P1F058"/>
<dbReference type="Gramene" id="ONK70787">
    <property type="protein sequence ID" value="ONK70787"/>
    <property type="gene ID" value="A4U43_C04F1530"/>
</dbReference>
<name>A0A5P1F058_ASPOF</name>
<evidence type="ECO:0000313" key="2">
    <source>
        <dbReference type="Proteomes" id="UP000243459"/>
    </source>
</evidence>
<keyword evidence="2" id="KW-1185">Reference proteome</keyword>
<reference evidence="2" key="1">
    <citation type="journal article" date="2017" name="Nat. Commun.">
        <title>The asparagus genome sheds light on the origin and evolution of a young Y chromosome.</title>
        <authorList>
            <person name="Harkess A."/>
            <person name="Zhou J."/>
            <person name="Xu C."/>
            <person name="Bowers J.E."/>
            <person name="Van der Hulst R."/>
            <person name="Ayyampalayam S."/>
            <person name="Mercati F."/>
            <person name="Riccardi P."/>
            <person name="McKain M.R."/>
            <person name="Kakrana A."/>
            <person name="Tang H."/>
            <person name="Ray J."/>
            <person name="Groenendijk J."/>
            <person name="Arikit S."/>
            <person name="Mathioni S.M."/>
            <person name="Nakano M."/>
            <person name="Shan H."/>
            <person name="Telgmann-Rauber A."/>
            <person name="Kanno A."/>
            <person name="Yue Z."/>
            <person name="Chen H."/>
            <person name="Li W."/>
            <person name="Chen Y."/>
            <person name="Xu X."/>
            <person name="Zhang Y."/>
            <person name="Luo S."/>
            <person name="Chen H."/>
            <person name="Gao J."/>
            <person name="Mao Z."/>
            <person name="Pires J.C."/>
            <person name="Luo M."/>
            <person name="Kudrna D."/>
            <person name="Wing R.A."/>
            <person name="Meyers B.C."/>
            <person name="Yi K."/>
            <person name="Kong H."/>
            <person name="Lavrijsen P."/>
            <person name="Sunseri F."/>
            <person name="Falavigna A."/>
            <person name="Ye Y."/>
            <person name="Leebens-Mack J.H."/>
            <person name="Chen G."/>
        </authorList>
    </citation>
    <scope>NUCLEOTIDE SEQUENCE [LARGE SCALE GENOMIC DNA]</scope>
    <source>
        <strain evidence="2">cv. DH0086</strain>
    </source>
</reference>
<sequence length="113" mass="13436">MHFPAFSSYSLYTQSWSSVDWKKKKPFFFSIFYAAVSVLSSSSFRECLVFTGVAHRSLSMASGIFNHHHDYNCIRKRQRHHHYRVFSKQANEHKEEFASNRENITLSRKRRSL</sequence>